<dbReference type="Pfam" id="PF00534">
    <property type="entry name" value="Glycos_transf_1"/>
    <property type="match status" value="1"/>
</dbReference>
<dbReference type="PANTHER" id="PTHR45947:SF3">
    <property type="entry name" value="SULFOQUINOVOSYL TRANSFERASE SQD2"/>
    <property type="match status" value="1"/>
</dbReference>
<dbReference type="AlphaFoldDB" id="A0A1F7XKM4"/>
<dbReference type="PANTHER" id="PTHR45947">
    <property type="entry name" value="SULFOQUINOVOSYL TRANSFERASE SQD2"/>
    <property type="match status" value="1"/>
</dbReference>
<evidence type="ECO:0000259" key="1">
    <source>
        <dbReference type="Pfam" id="PF00534"/>
    </source>
</evidence>
<dbReference type="Proteomes" id="UP000177382">
    <property type="component" value="Unassembled WGS sequence"/>
</dbReference>
<evidence type="ECO:0000313" key="3">
    <source>
        <dbReference type="Proteomes" id="UP000177382"/>
    </source>
</evidence>
<dbReference type="InterPro" id="IPR001296">
    <property type="entry name" value="Glyco_trans_1"/>
</dbReference>
<proteinExistence type="predicted"/>
<dbReference type="EMBL" id="MGFX01000002">
    <property type="protein sequence ID" value="OGM15556.1"/>
    <property type="molecule type" value="Genomic_DNA"/>
</dbReference>
<dbReference type="STRING" id="1802485.A2V97_00735"/>
<dbReference type="InterPro" id="IPR050194">
    <property type="entry name" value="Glycosyltransferase_grp1"/>
</dbReference>
<evidence type="ECO:0000313" key="2">
    <source>
        <dbReference type="EMBL" id="OGM15556.1"/>
    </source>
</evidence>
<dbReference type="SUPFAM" id="SSF53756">
    <property type="entry name" value="UDP-Glycosyltransferase/glycogen phosphorylase"/>
    <property type="match status" value="1"/>
</dbReference>
<gene>
    <name evidence="2" type="ORF">A2V97_00735</name>
</gene>
<comment type="caution">
    <text evidence="2">The sequence shown here is derived from an EMBL/GenBank/DDBJ whole genome shotgun (WGS) entry which is preliminary data.</text>
</comment>
<organism evidence="2 3">
    <name type="scientific">Candidatus Woesebacteria bacterium RBG_16_42_24</name>
    <dbReference type="NCBI Taxonomy" id="1802485"/>
    <lineage>
        <taxon>Bacteria</taxon>
        <taxon>Candidatus Woeseibacteriota</taxon>
    </lineage>
</organism>
<accession>A0A1F7XKM4</accession>
<feature type="domain" description="Glycosyl transferase family 1" evidence="1">
    <location>
        <begin position="201"/>
        <end position="349"/>
    </location>
</feature>
<protein>
    <recommendedName>
        <fullName evidence="1">Glycosyl transferase family 1 domain-containing protein</fullName>
    </recommendedName>
</protein>
<name>A0A1F7XKM4_9BACT</name>
<dbReference type="GO" id="GO:0016757">
    <property type="term" value="F:glycosyltransferase activity"/>
    <property type="evidence" value="ECO:0007669"/>
    <property type="project" value="InterPro"/>
</dbReference>
<sequence>MKVALVYDRVNKWGGAERDLLTLHELFPDAPLYTSLYSLQGAPWAKVFPKVVPSFLQKIPFLPKRHEYLGTFMPLAFESFDFSEYDLVVSVTSEAAKGIITKPRTRHICFCLTPTRYLWSGYNNYFKGPTFKAIAATAVSYLRKWDKIAAQRPDLLVAISSTVQARIKRYYQRDSLLIHPPVDVSFFKKPSLNTTILYSNVVNANSPFFLLVSRLVPYKRADLAVEVFNKLGLPLIIVGKGSEESRLKKMAKGNIKFLGKLTDSKLSNYYSKARALIFPQEEDFGKVVVEAHAAGTPTVAYKAGGALDTVIEGANGVFFEKQTVAGLTKAVKDFEKMSFDRGKIVESAERFSKDVFKNKFLEVVNNFNG</sequence>
<dbReference type="Gene3D" id="3.40.50.2000">
    <property type="entry name" value="Glycogen Phosphorylase B"/>
    <property type="match status" value="2"/>
</dbReference>
<reference evidence="2 3" key="1">
    <citation type="journal article" date="2016" name="Nat. Commun.">
        <title>Thousands of microbial genomes shed light on interconnected biogeochemical processes in an aquifer system.</title>
        <authorList>
            <person name="Anantharaman K."/>
            <person name="Brown C.T."/>
            <person name="Hug L.A."/>
            <person name="Sharon I."/>
            <person name="Castelle C.J."/>
            <person name="Probst A.J."/>
            <person name="Thomas B.C."/>
            <person name="Singh A."/>
            <person name="Wilkins M.J."/>
            <person name="Karaoz U."/>
            <person name="Brodie E.L."/>
            <person name="Williams K.H."/>
            <person name="Hubbard S.S."/>
            <person name="Banfield J.F."/>
        </authorList>
    </citation>
    <scope>NUCLEOTIDE SEQUENCE [LARGE SCALE GENOMIC DNA]</scope>
</reference>